<evidence type="ECO:0000313" key="2">
    <source>
        <dbReference type="Proteomes" id="UP000295499"/>
    </source>
</evidence>
<dbReference type="EMBL" id="SNWM01000003">
    <property type="protein sequence ID" value="TDO21983.1"/>
    <property type="molecule type" value="Genomic_DNA"/>
</dbReference>
<dbReference type="Pfam" id="PF14052">
    <property type="entry name" value="Caps_assemb_Wzi"/>
    <property type="match status" value="1"/>
</dbReference>
<evidence type="ECO:0000313" key="1">
    <source>
        <dbReference type="EMBL" id="TDO21983.1"/>
    </source>
</evidence>
<dbReference type="InterPro" id="IPR038636">
    <property type="entry name" value="Wzi_sf"/>
</dbReference>
<dbReference type="AlphaFoldDB" id="A0A4R6IJ28"/>
<sequence length="572" mass="65539">MMRFLCSNVFERVKIVFTGVIFLFTCYNAKAQTLPTTERVLKDYYRRSQLLGSQDSSISFGVQPLFGEALGVSNIFFPVNSEEFKPSESFRFSKGKGLFMLLPLEWQQQFNSHHPYGWNDGAFIPSKGYQTVVGAGFFAKYGPLTIQVRPEYVYASNSQFESYGEDRSDYELSNYYIGNYNYIDAPERFGETKYKKLLWGQSSIRLTQGPLSLGLSNENLWWGPGRKNSILMTDNAPGFKHLTLNSVRPLKTPIGSFEGQLIAGRLEESGYAPIERQTTSTGQFVRTIPRHDWRYLSGLNITYQPKWIPGLFLGYNRDFMSYGPDLKSFNDYFPYFTPFQKAKFNDGQGDDLSPRDQRTSFNARWVFPKAKAEVYFEYGLNDNSFNFRDFIGSPQHSRAYLFGMSKLVPLPSSGEFLEISAEVTQLSQPLDGRLIRDANGFYYHATVTQGYTNLGQVLGAGIGSGGNLQTLSVSWVRNLKQIGLTVDRYEHNLELYTSAIRGLNGFSRSWVDIAFAVFGTWEYKNLLLNTKMQGIRSLNYQWRMKDYIPDQYYIPNNDIFNFHGELGVAYRF</sequence>
<comment type="caution">
    <text evidence="1">The sequence shown here is derived from an EMBL/GenBank/DDBJ whole genome shotgun (WGS) entry which is preliminary data.</text>
</comment>
<protein>
    <submittedName>
        <fullName evidence="1">Capsule assembly protein Wzi</fullName>
    </submittedName>
</protein>
<dbReference type="RefSeq" id="WP_133556926.1">
    <property type="nucleotide sequence ID" value="NZ_SNWM01000003.1"/>
</dbReference>
<keyword evidence="2" id="KW-1185">Reference proteome</keyword>
<name>A0A4R6IJ28_9SPHI</name>
<dbReference type="Proteomes" id="UP000295499">
    <property type="component" value="Unassembled WGS sequence"/>
</dbReference>
<proteinExistence type="predicted"/>
<dbReference type="Gene3D" id="2.40.160.130">
    <property type="entry name" value="Capsule assembly protein Wzi"/>
    <property type="match status" value="1"/>
</dbReference>
<dbReference type="InterPro" id="IPR026950">
    <property type="entry name" value="Caps_assemb_Wzi"/>
</dbReference>
<organism evidence="1 2">
    <name type="scientific">Pedobacter duraquae</name>
    <dbReference type="NCBI Taxonomy" id="425511"/>
    <lineage>
        <taxon>Bacteria</taxon>
        <taxon>Pseudomonadati</taxon>
        <taxon>Bacteroidota</taxon>
        <taxon>Sphingobacteriia</taxon>
        <taxon>Sphingobacteriales</taxon>
        <taxon>Sphingobacteriaceae</taxon>
        <taxon>Pedobacter</taxon>
    </lineage>
</organism>
<reference evidence="1 2" key="1">
    <citation type="submission" date="2019-03" db="EMBL/GenBank/DDBJ databases">
        <title>Genomic Encyclopedia of Archaeal and Bacterial Type Strains, Phase II (KMG-II): from individual species to whole genera.</title>
        <authorList>
            <person name="Goeker M."/>
        </authorList>
    </citation>
    <scope>NUCLEOTIDE SEQUENCE [LARGE SCALE GENOMIC DNA]</scope>
    <source>
        <strain evidence="1 2">DSM 19034</strain>
    </source>
</reference>
<gene>
    <name evidence="1" type="ORF">CLV32_3092</name>
</gene>
<accession>A0A4R6IJ28</accession>
<dbReference type="OrthoDB" id="1293009at2"/>